<proteinExistence type="inferred from homology"/>
<gene>
    <name evidence="6" type="ORF">D779_3294</name>
</gene>
<keyword evidence="2" id="KW-0229">DNA integration</keyword>
<dbReference type="Proteomes" id="UP000019460">
    <property type="component" value="Unassembled WGS sequence"/>
</dbReference>
<evidence type="ECO:0000259" key="5">
    <source>
        <dbReference type="PROSITE" id="PS51898"/>
    </source>
</evidence>
<dbReference type="EMBL" id="AONC01000057">
    <property type="protein sequence ID" value="EXJ13755.1"/>
    <property type="molecule type" value="Genomic_DNA"/>
</dbReference>
<evidence type="ECO:0000313" key="6">
    <source>
        <dbReference type="EMBL" id="EXJ13755.1"/>
    </source>
</evidence>
<dbReference type="PANTHER" id="PTHR30349:SF41">
    <property type="entry name" value="INTEGRASE_RECOMBINASE PROTEIN MJ0367-RELATED"/>
    <property type="match status" value="1"/>
</dbReference>
<keyword evidence="3" id="KW-0238">DNA-binding</keyword>
<dbReference type="InterPro" id="IPR002104">
    <property type="entry name" value="Integrase_catalytic"/>
</dbReference>
<feature type="domain" description="Tyr recombinase" evidence="5">
    <location>
        <begin position="298"/>
        <end position="500"/>
    </location>
</feature>
<dbReference type="InterPro" id="IPR013762">
    <property type="entry name" value="Integrase-like_cat_sf"/>
</dbReference>
<evidence type="ECO:0000313" key="7">
    <source>
        <dbReference type="Proteomes" id="UP000019460"/>
    </source>
</evidence>
<sequence length="530" mass="62294">MASSPSYLYRNHCGVFCFQKRVPEHLRRLSSSLPKYFRISLYTKERRLALSKARRLVLMFDDIARKYFSDPDLFASAMKLLRQHIDAREHSQSFAEYEEQFLSKLDSTENETALLEQAIRFQREINESSSATDPDKQPRLESNHLKEILSAINNHHRAHVNSIPLKEAFDKFLVENQTSWSNITTGQNYRNEIFNLFYQLTGDISTGDVTKEHVQEFKELILKLPSNRSKKTQYKDKTARALLKSVIPENDQISATTKKKYLNRLSSFISWLYKNNYCIAGLTNSLSNVIRSESITHEERKAYTCDDLRKLFNSRHYTTGLHKEPYRFWVPLIGLFTGARLNEICQLYVSDIYQHEDSKIWVIDINDNEKEITKKSVKRPDHRRLIPIHRKLIHLGLIEFAQSTKTERLFPELTYNERNKYGYKAQKWFNTTYTNQANCNIQTPNTAFHSLRHNLETYLANKLEMPIHKIETMMGQKPSGGVSTGRYIKPIELQERSDYINKVNWDHCIDFKAIRPWKQQAFARNMINAK</sequence>
<dbReference type="GO" id="GO:0003677">
    <property type="term" value="F:DNA binding"/>
    <property type="evidence" value="ECO:0007669"/>
    <property type="project" value="UniProtKB-KW"/>
</dbReference>
<dbReference type="STRING" id="1249627.D779_3294"/>
<dbReference type="InterPro" id="IPR050090">
    <property type="entry name" value="Tyrosine_recombinase_XerCD"/>
</dbReference>
<dbReference type="AlphaFoldDB" id="W9VTN9"/>
<protein>
    <submittedName>
        <fullName evidence="6">Site-specific recombinase, phage integrase family protein</fullName>
    </submittedName>
</protein>
<dbReference type="GO" id="GO:0006310">
    <property type="term" value="P:DNA recombination"/>
    <property type="evidence" value="ECO:0007669"/>
    <property type="project" value="UniProtKB-KW"/>
</dbReference>
<name>W9VTN9_9GAMM</name>
<dbReference type="Gene3D" id="1.10.150.130">
    <property type="match status" value="1"/>
</dbReference>
<dbReference type="InterPro" id="IPR046668">
    <property type="entry name" value="DUF6538"/>
</dbReference>
<evidence type="ECO:0000256" key="2">
    <source>
        <dbReference type="ARBA" id="ARBA00022908"/>
    </source>
</evidence>
<dbReference type="InterPro" id="IPR010998">
    <property type="entry name" value="Integrase_recombinase_N"/>
</dbReference>
<evidence type="ECO:0000256" key="1">
    <source>
        <dbReference type="ARBA" id="ARBA00008857"/>
    </source>
</evidence>
<evidence type="ECO:0000256" key="3">
    <source>
        <dbReference type="ARBA" id="ARBA00023125"/>
    </source>
</evidence>
<keyword evidence="4" id="KW-0233">DNA recombination</keyword>
<dbReference type="eggNOG" id="COG0582">
    <property type="taxonomic scope" value="Bacteria"/>
</dbReference>
<evidence type="ECO:0000256" key="4">
    <source>
        <dbReference type="ARBA" id="ARBA00023172"/>
    </source>
</evidence>
<comment type="similarity">
    <text evidence="1">Belongs to the 'phage' integrase family.</text>
</comment>
<accession>W9VTN9</accession>
<dbReference type="PANTHER" id="PTHR30349">
    <property type="entry name" value="PHAGE INTEGRASE-RELATED"/>
    <property type="match status" value="1"/>
</dbReference>
<dbReference type="GO" id="GO:0015074">
    <property type="term" value="P:DNA integration"/>
    <property type="evidence" value="ECO:0007669"/>
    <property type="project" value="UniProtKB-KW"/>
</dbReference>
<keyword evidence="7" id="KW-1185">Reference proteome</keyword>
<comment type="caution">
    <text evidence="6">The sequence shown here is derived from an EMBL/GenBank/DDBJ whole genome shotgun (WGS) entry which is preliminary data.</text>
</comment>
<dbReference type="Pfam" id="PF00589">
    <property type="entry name" value="Phage_integrase"/>
    <property type="match status" value="1"/>
</dbReference>
<dbReference type="CDD" id="cd01184">
    <property type="entry name" value="INT_C_like_1"/>
    <property type="match status" value="1"/>
</dbReference>
<reference evidence="6 7" key="1">
    <citation type="submission" date="2012-11" db="EMBL/GenBank/DDBJ databases">
        <title>Genome assembly of Thiorhodococcus sp. AK35.</title>
        <authorList>
            <person name="Nupur N."/>
            <person name="Khatri I."/>
            <person name="Subramanian S."/>
            <person name="Pinnaka A."/>
        </authorList>
    </citation>
    <scope>NUCLEOTIDE SEQUENCE [LARGE SCALE GENOMIC DNA]</scope>
    <source>
        <strain evidence="6 7">AK35</strain>
    </source>
</reference>
<dbReference type="InterPro" id="IPR011010">
    <property type="entry name" value="DNA_brk_join_enz"/>
</dbReference>
<organism evidence="6 7">
    <name type="scientific">Imhoffiella purpurea</name>
    <dbReference type="NCBI Taxonomy" id="1249627"/>
    <lineage>
        <taxon>Bacteria</taxon>
        <taxon>Pseudomonadati</taxon>
        <taxon>Pseudomonadota</taxon>
        <taxon>Gammaproteobacteria</taxon>
        <taxon>Chromatiales</taxon>
        <taxon>Chromatiaceae</taxon>
        <taxon>Imhoffiella</taxon>
    </lineage>
</organism>
<dbReference type="PROSITE" id="PS51898">
    <property type="entry name" value="TYR_RECOMBINASE"/>
    <property type="match status" value="1"/>
</dbReference>
<dbReference type="SUPFAM" id="SSF56349">
    <property type="entry name" value="DNA breaking-rejoining enzymes"/>
    <property type="match status" value="1"/>
</dbReference>
<dbReference type="Gene3D" id="1.10.443.10">
    <property type="entry name" value="Intergrase catalytic core"/>
    <property type="match status" value="1"/>
</dbReference>
<dbReference type="Pfam" id="PF20172">
    <property type="entry name" value="DUF6538"/>
    <property type="match status" value="1"/>
</dbReference>